<dbReference type="Pfam" id="PF04536">
    <property type="entry name" value="TPM_phosphatase"/>
    <property type="match status" value="1"/>
</dbReference>
<evidence type="ECO:0000313" key="2">
    <source>
        <dbReference type="EMBL" id="ASM76888.1"/>
    </source>
</evidence>
<evidence type="ECO:0000313" key="3">
    <source>
        <dbReference type="Proteomes" id="UP000199729"/>
    </source>
</evidence>
<reference evidence="2 3" key="1">
    <citation type="submission" date="2017-07" db="EMBL/GenBank/DDBJ databases">
        <title>Complete Genome Sequence of the cosmetic ferment Vitreoscilla filiformis (ATCC15551).</title>
        <authorList>
            <person name="Contreras S."/>
            <person name="Sagory-Zalkind P."/>
            <person name="Blanquart H."/>
            <person name="Iltis A."/>
            <person name="Morand S.C."/>
        </authorList>
    </citation>
    <scope>NUCLEOTIDE SEQUENCE [LARGE SCALE GENOMIC DNA]</scope>
    <source>
        <strain evidence="2 3">ATCC 15551</strain>
    </source>
</reference>
<dbReference type="EMBL" id="CP022423">
    <property type="protein sequence ID" value="ASM76888.1"/>
    <property type="molecule type" value="Genomic_DNA"/>
</dbReference>
<dbReference type="AlphaFoldDB" id="A0A221KCY3"/>
<dbReference type="InterPro" id="IPR007621">
    <property type="entry name" value="TPM_dom"/>
</dbReference>
<gene>
    <name evidence="2" type="ORF">VITFI_CDS1110</name>
</gene>
<protein>
    <submittedName>
        <fullName evidence="2">Membrane protein</fullName>
    </submittedName>
</protein>
<sequence>MDRRDIPRLLGSGALQRLHRHIADSERQHQGEIRLSIEAGLPWRYLRHDVPARTRAITLFGKLRVWDTEYNNGVLIYLLLADRAIEIVADRGLSQHIHPEQWQDLTRRMSEQFRQGAFEAGLDLALDQVTAWLSEFFPPAHGVAPRNELPNSPDLR</sequence>
<accession>A0A221KCY3</accession>
<feature type="domain" description="TPM" evidence="1">
    <location>
        <begin position="10"/>
        <end position="130"/>
    </location>
</feature>
<proteinExistence type="predicted"/>
<dbReference type="Proteomes" id="UP000199729">
    <property type="component" value="Chromosome"/>
</dbReference>
<dbReference type="PANTHER" id="PTHR30373:SF8">
    <property type="entry name" value="BLL7265 PROTEIN"/>
    <property type="match status" value="1"/>
</dbReference>
<dbReference type="Gene3D" id="3.10.310.50">
    <property type="match status" value="1"/>
</dbReference>
<name>A0A221KCY3_VITFI</name>
<dbReference type="PANTHER" id="PTHR30373">
    <property type="entry name" value="UPF0603 PROTEIN YGCG"/>
    <property type="match status" value="1"/>
</dbReference>
<organism evidence="2 3">
    <name type="scientific">Vitreoscilla filiformis</name>
    <dbReference type="NCBI Taxonomy" id="63"/>
    <lineage>
        <taxon>Bacteria</taxon>
        <taxon>Pseudomonadati</taxon>
        <taxon>Pseudomonadota</taxon>
        <taxon>Betaproteobacteria</taxon>
        <taxon>Neisseriales</taxon>
        <taxon>Neisseriaceae</taxon>
        <taxon>Vitreoscilla</taxon>
    </lineage>
</organism>
<dbReference type="KEGG" id="vff:VITFI_CDS1110"/>
<evidence type="ECO:0000259" key="1">
    <source>
        <dbReference type="Pfam" id="PF04536"/>
    </source>
</evidence>
<keyword evidence="3" id="KW-1185">Reference proteome</keyword>